<dbReference type="InterPro" id="IPR041698">
    <property type="entry name" value="Methyltransf_25"/>
</dbReference>
<dbReference type="InterPro" id="IPR029063">
    <property type="entry name" value="SAM-dependent_MTases_sf"/>
</dbReference>
<dbReference type="Proteomes" id="UP001501295">
    <property type="component" value="Unassembled WGS sequence"/>
</dbReference>
<dbReference type="SUPFAM" id="SSF53335">
    <property type="entry name" value="S-adenosyl-L-methionine-dependent methyltransferases"/>
    <property type="match status" value="1"/>
</dbReference>
<feature type="domain" description="Methyltransferase" evidence="1">
    <location>
        <begin position="50"/>
        <end position="87"/>
    </location>
</feature>
<organism evidence="2 3">
    <name type="scientific">Frondihabitans cladoniiphilus</name>
    <dbReference type="NCBI Taxonomy" id="715785"/>
    <lineage>
        <taxon>Bacteria</taxon>
        <taxon>Bacillati</taxon>
        <taxon>Actinomycetota</taxon>
        <taxon>Actinomycetes</taxon>
        <taxon>Micrococcales</taxon>
        <taxon>Microbacteriaceae</taxon>
        <taxon>Frondihabitans</taxon>
    </lineage>
</organism>
<proteinExistence type="predicted"/>
<dbReference type="Gene3D" id="3.40.50.150">
    <property type="entry name" value="Vaccinia Virus protein VP39"/>
    <property type="match status" value="1"/>
</dbReference>
<evidence type="ECO:0000259" key="1">
    <source>
        <dbReference type="Pfam" id="PF13649"/>
    </source>
</evidence>
<comment type="caution">
    <text evidence="2">The sequence shown here is derived from an EMBL/GenBank/DDBJ whole genome shotgun (WGS) entry which is preliminary data.</text>
</comment>
<protein>
    <recommendedName>
        <fullName evidence="1">Methyltransferase domain-containing protein</fullName>
    </recommendedName>
</protein>
<gene>
    <name evidence="2" type="ORF">GCM10025780_27020</name>
</gene>
<reference evidence="3" key="1">
    <citation type="journal article" date="2019" name="Int. J. Syst. Evol. Microbiol.">
        <title>The Global Catalogue of Microorganisms (GCM) 10K type strain sequencing project: providing services to taxonomists for standard genome sequencing and annotation.</title>
        <authorList>
            <consortium name="The Broad Institute Genomics Platform"/>
            <consortium name="The Broad Institute Genome Sequencing Center for Infectious Disease"/>
            <person name="Wu L."/>
            <person name="Ma J."/>
        </authorList>
    </citation>
    <scope>NUCLEOTIDE SEQUENCE [LARGE SCALE GENOMIC DNA]</scope>
    <source>
        <strain evidence="3">JCM 18956</strain>
    </source>
</reference>
<sequence>MKRIAAAYDTVASTYARVLPDVTFEAPLDLAMIAEFAREARSRSAHGARVLDAGCGAGRMIAHLEHLGIAEVEGADVSAGMVAEARHVHPTIPRRR</sequence>
<accession>A0ABP8W6X9</accession>
<evidence type="ECO:0000313" key="2">
    <source>
        <dbReference type="EMBL" id="GAA4680369.1"/>
    </source>
</evidence>
<dbReference type="Pfam" id="PF13649">
    <property type="entry name" value="Methyltransf_25"/>
    <property type="match status" value="1"/>
</dbReference>
<keyword evidence="3" id="KW-1185">Reference proteome</keyword>
<dbReference type="RefSeq" id="WP_345376428.1">
    <property type="nucleotide sequence ID" value="NZ_BAABLM010000005.1"/>
</dbReference>
<evidence type="ECO:0000313" key="3">
    <source>
        <dbReference type="Proteomes" id="UP001501295"/>
    </source>
</evidence>
<dbReference type="CDD" id="cd02440">
    <property type="entry name" value="AdoMet_MTases"/>
    <property type="match status" value="1"/>
</dbReference>
<name>A0ABP8W6X9_9MICO</name>
<dbReference type="EMBL" id="BAABLM010000005">
    <property type="protein sequence ID" value="GAA4680369.1"/>
    <property type="molecule type" value="Genomic_DNA"/>
</dbReference>